<dbReference type="InterPro" id="IPR056920">
    <property type="entry name" value="PRTase-CE"/>
</dbReference>
<dbReference type="KEGG" id="sphk:SKP52_14975"/>
<accession>A0A0A7PPM0</accession>
<dbReference type="OrthoDB" id="8427993at2"/>
<sequence>MAGNKQAGCEQLASDEQLEAWVKSFAGYRQPPTKDELRKWLGRFDAEHLSTAHKVLDAVIVVAEREIHQGYRDALTSLPGWSKSPAIRQGRWFFVGVGGAGESGPAMLRMFREANGLTSAIWQSYFKMPRELPRLALTAYDHVVFVDDFAGTGRQITSYWPLMQELVASEATCYLLLTALTEDAERAIQDNTELEIRAPLKLGKAANVFAAECDRFDDNERQILDAYGKIAWAAHPKGFGACGLTLILSHKTPNNTIPILHANHEHWEGLFPRNLLAA</sequence>
<protein>
    <recommendedName>
        <fullName evidence="1">PRTase-CE domain-containing protein</fullName>
    </recommendedName>
</protein>
<reference evidence="2 3" key="1">
    <citation type="journal article" date="2015" name="Int. J. Syst. Evol. Microbiol.">
        <title>Description of Sphingopyxis fribergensis sp. nov. - a soil bacterium with the ability to degrade styrene and phenylacetic acid.</title>
        <authorList>
            <person name="Oelschlagel M."/>
            <person name="Ruckert C."/>
            <person name="Kalinowski J."/>
            <person name="Schmidt G."/>
            <person name="Schlomann M."/>
            <person name="Tischler D."/>
        </authorList>
    </citation>
    <scope>NUCLEOTIDE SEQUENCE [LARGE SCALE GENOMIC DNA]</scope>
    <source>
        <strain evidence="2 3">Kp5.2</strain>
    </source>
</reference>
<evidence type="ECO:0000259" key="1">
    <source>
        <dbReference type="Pfam" id="PF24390"/>
    </source>
</evidence>
<feature type="domain" description="PRTase-CE" evidence="1">
    <location>
        <begin position="37"/>
        <end position="273"/>
    </location>
</feature>
<gene>
    <name evidence="2" type="ORF">SKP52_14975</name>
</gene>
<dbReference type="Proteomes" id="UP000030907">
    <property type="component" value="Chromosome"/>
</dbReference>
<dbReference type="HOGENOM" id="CLU_946192_0_0_5"/>
<evidence type="ECO:0000313" key="2">
    <source>
        <dbReference type="EMBL" id="AJA09877.1"/>
    </source>
</evidence>
<dbReference type="Pfam" id="PF24390">
    <property type="entry name" value="PRTase-CE"/>
    <property type="match status" value="1"/>
</dbReference>
<name>A0A0A7PPM0_9SPHN</name>
<dbReference type="STRING" id="1515612.SKP52_14975"/>
<proteinExistence type="predicted"/>
<keyword evidence="3" id="KW-1185">Reference proteome</keyword>
<dbReference type="EMBL" id="CP009122">
    <property type="protein sequence ID" value="AJA09877.1"/>
    <property type="molecule type" value="Genomic_DNA"/>
</dbReference>
<evidence type="ECO:0000313" key="3">
    <source>
        <dbReference type="Proteomes" id="UP000030907"/>
    </source>
</evidence>
<dbReference type="AlphaFoldDB" id="A0A0A7PPM0"/>
<organism evidence="2 3">
    <name type="scientific">Sphingopyxis fribergensis</name>
    <dbReference type="NCBI Taxonomy" id="1515612"/>
    <lineage>
        <taxon>Bacteria</taxon>
        <taxon>Pseudomonadati</taxon>
        <taxon>Pseudomonadota</taxon>
        <taxon>Alphaproteobacteria</taxon>
        <taxon>Sphingomonadales</taxon>
        <taxon>Sphingomonadaceae</taxon>
        <taxon>Sphingopyxis</taxon>
    </lineage>
</organism>
<dbReference type="RefSeq" id="WP_148309146.1">
    <property type="nucleotide sequence ID" value="NZ_CP009122.1"/>
</dbReference>